<keyword evidence="2" id="KW-0614">Plasmid</keyword>
<keyword evidence="3" id="KW-1185">Reference proteome</keyword>
<proteinExistence type="predicted"/>
<reference evidence="2 3" key="1">
    <citation type="submission" date="2017-08" db="EMBL/GenBank/DDBJ databases">
        <title>Complete genome sequence of Gluconacetobacter saccharivorans CV1 isolated from Fermented Vinegar.</title>
        <authorList>
            <person name="Kim S.-Y."/>
        </authorList>
    </citation>
    <scope>NUCLEOTIDE SEQUENCE [LARGE SCALE GENOMIC DNA]</scope>
    <source>
        <strain evidence="2 3">CV1</strain>
        <plasmid evidence="2 3">unnamed2</plasmid>
    </source>
</reference>
<organism evidence="2 3">
    <name type="scientific">Komagataeibacter saccharivorans</name>
    <dbReference type="NCBI Taxonomy" id="265959"/>
    <lineage>
        <taxon>Bacteria</taxon>
        <taxon>Pseudomonadati</taxon>
        <taxon>Pseudomonadota</taxon>
        <taxon>Alphaproteobacteria</taxon>
        <taxon>Acetobacterales</taxon>
        <taxon>Acetobacteraceae</taxon>
        <taxon>Komagataeibacter</taxon>
    </lineage>
</organism>
<evidence type="ECO:0000313" key="2">
    <source>
        <dbReference type="EMBL" id="AXY23935.1"/>
    </source>
</evidence>
<gene>
    <name evidence="2" type="ORF">CD178_03191</name>
</gene>
<evidence type="ECO:0000313" key="3">
    <source>
        <dbReference type="Proteomes" id="UP000264120"/>
    </source>
</evidence>
<protein>
    <submittedName>
        <fullName evidence="2">Uncharacterized protein</fullName>
    </submittedName>
</protein>
<evidence type="ECO:0000256" key="1">
    <source>
        <dbReference type="SAM" id="MobiDB-lite"/>
    </source>
</evidence>
<name>A0A347WGE2_9PROT</name>
<feature type="region of interest" description="Disordered" evidence="1">
    <location>
        <begin position="1"/>
        <end position="36"/>
    </location>
</feature>
<geneLocation type="plasmid" evidence="2 3">
    <name>unnamed2</name>
</geneLocation>
<dbReference type="EMBL" id="CP023038">
    <property type="protein sequence ID" value="AXY23935.1"/>
    <property type="molecule type" value="Genomic_DNA"/>
</dbReference>
<sequence>MRVDKNTPSDQNRSDGVPFRGDEKGTECGLRSNAPAAPATVNGLSLHYRMSWSGPLETAVFREGCAGRYAVSQETCRHDGCDRELSGGVS</sequence>
<dbReference type="AlphaFoldDB" id="A0A347WGE2"/>
<dbReference type="Proteomes" id="UP000264120">
    <property type="component" value="Plasmid unnamed2"/>
</dbReference>
<dbReference type="KEGG" id="ksc:CD178_03191"/>
<accession>A0A347WGE2</accession>